<dbReference type="Proteomes" id="UP000323917">
    <property type="component" value="Chromosome"/>
</dbReference>
<accession>A0A5B9Q5J9</accession>
<sequence>MIRNVPQTFTPILLVLMIASSLHGARYDGMLTVNAADEKTGQAIPVRMELRNSHGKPVRVRPKGAIALDGYLVFDGSVTLELKKGNYQFFIEAGPEYQTRQGHFTIERHAEDSTEVLLTRRVNMQNEGWWAADLEVSQALNDMPLLMRAAGVDFVPVTVATNLRGKCSEMKLRAGESISDLSPPFFGPWAAIDYRRGGGLQLIASESPFPVCDKDADESSLTVSQSASDHGDKVIALSPFAWDLPIWIASGKLDAVQLIHRHSLLDNVIDNEDWGYPRNRKLYPGAMGNGRWSEAIYHHLLNCGLRIPPVAGSGSGTNGNPVGTNRVYAYCEGDFSREAFFDSLRAGQVMVTNGPLLRTKVEGNLPGHVFMLDSGQSREFQIALSLTFYEKAAVEYLEILKNGEVVHQIRLRDLAKNQGRLPPLKFDSSGWFAVRAMTGNTKNYQFATTGPYFVQTDYQPRVSRRSVQFFLDWLEAAEQEFAEKEAVIVEIAEARRFWTDLFDNANAD</sequence>
<evidence type="ECO:0000313" key="2">
    <source>
        <dbReference type="Proteomes" id="UP000323917"/>
    </source>
</evidence>
<gene>
    <name evidence="1" type="ORF">Pr1d_15820</name>
</gene>
<dbReference type="RefSeq" id="WP_148072976.1">
    <property type="nucleotide sequence ID" value="NZ_CP042913.1"/>
</dbReference>
<protein>
    <submittedName>
        <fullName evidence="1">Uncharacterized protein</fullName>
    </submittedName>
</protein>
<dbReference type="AlphaFoldDB" id="A0A5B9Q5J9"/>
<organism evidence="1 2">
    <name type="scientific">Bythopirellula goksoeyrii</name>
    <dbReference type="NCBI Taxonomy" id="1400387"/>
    <lineage>
        <taxon>Bacteria</taxon>
        <taxon>Pseudomonadati</taxon>
        <taxon>Planctomycetota</taxon>
        <taxon>Planctomycetia</taxon>
        <taxon>Pirellulales</taxon>
        <taxon>Lacipirellulaceae</taxon>
        <taxon>Bythopirellula</taxon>
    </lineage>
</organism>
<name>A0A5B9Q5J9_9BACT</name>
<keyword evidence="2" id="KW-1185">Reference proteome</keyword>
<dbReference type="KEGG" id="bgok:Pr1d_15820"/>
<proteinExistence type="predicted"/>
<dbReference type="EMBL" id="CP042913">
    <property type="protein sequence ID" value="QEG34308.1"/>
    <property type="molecule type" value="Genomic_DNA"/>
</dbReference>
<evidence type="ECO:0000313" key="1">
    <source>
        <dbReference type="EMBL" id="QEG34308.1"/>
    </source>
</evidence>
<reference evidence="1 2" key="1">
    <citation type="submission" date="2019-08" db="EMBL/GenBank/DDBJ databases">
        <title>Deep-cultivation of Planctomycetes and their phenomic and genomic characterization uncovers novel biology.</title>
        <authorList>
            <person name="Wiegand S."/>
            <person name="Jogler M."/>
            <person name="Boedeker C."/>
            <person name="Pinto D."/>
            <person name="Vollmers J."/>
            <person name="Rivas-Marin E."/>
            <person name="Kohn T."/>
            <person name="Peeters S.H."/>
            <person name="Heuer A."/>
            <person name="Rast P."/>
            <person name="Oberbeckmann S."/>
            <person name="Bunk B."/>
            <person name="Jeske O."/>
            <person name="Meyerdierks A."/>
            <person name="Storesund J.E."/>
            <person name="Kallscheuer N."/>
            <person name="Luecker S."/>
            <person name="Lage O.M."/>
            <person name="Pohl T."/>
            <person name="Merkel B.J."/>
            <person name="Hornburger P."/>
            <person name="Mueller R.-W."/>
            <person name="Bruemmer F."/>
            <person name="Labrenz M."/>
            <person name="Spormann A.M."/>
            <person name="Op den Camp H."/>
            <person name="Overmann J."/>
            <person name="Amann R."/>
            <person name="Jetten M.S.M."/>
            <person name="Mascher T."/>
            <person name="Medema M.H."/>
            <person name="Devos D.P."/>
            <person name="Kaster A.-K."/>
            <person name="Ovreas L."/>
            <person name="Rohde M."/>
            <person name="Galperin M.Y."/>
            <person name="Jogler C."/>
        </authorList>
    </citation>
    <scope>NUCLEOTIDE SEQUENCE [LARGE SCALE GENOMIC DNA]</scope>
    <source>
        <strain evidence="1 2">Pr1d</strain>
    </source>
</reference>
<dbReference type="OrthoDB" id="232833at2"/>